<proteinExistence type="predicted"/>
<keyword evidence="3" id="KW-1185">Reference proteome</keyword>
<evidence type="ECO:0000313" key="2">
    <source>
        <dbReference type="EMBL" id="PKY57018.1"/>
    </source>
</evidence>
<reference evidence="2 3" key="1">
    <citation type="submission" date="2015-10" db="EMBL/GenBank/DDBJ databases">
        <title>Genome analyses suggest a sexual origin of heterokaryosis in a supposedly ancient asexual fungus.</title>
        <authorList>
            <person name="Ropars J."/>
            <person name="Sedzielewska K."/>
            <person name="Noel J."/>
            <person name="Charron P."/>
            <person name="Farinelli L."/>
            <person name="Marton T."/>
            <person name="Kruger M."/>
            <person name="Pelin A."/>
            <person name="Brachmann A."/>
            <person name="Corradi N."/>
        </authorList>
    </citation>
    <scope>NUCLEOTIDE SEQUENCE [LARGE SCALE GENOMIC DNA]</scope>
    <source>
        <strain evidence="2 3">A4</strain>
    </source>
</reference>
<sequence>MAYKLPVDCLNEIFEYLEMDKFTLHSCLLVNRLWCEVSVRILWRNILDFKFGNNDNKRSIKIKTSILSTLIACLPNESKKLLHDNNIFISTPTSKPLLFKYASFCKSLSIYWFNRIIIGALGSRKSFNSNSKYRNSLVASEIIKMLANRISSLKHLTYHNRDFYNHKVNISFPHFPGARNLSELYCDSDLPSDFFYQLSQICHNLQSISIDFQKIITNELKELISSQNNLKELILTAYDGSWTDIIPTITKYSNTITILSLYNFTDTPFSFVSSFSNLQELVISFLNGKLEDLKKLQYVKFPKLQILKIPYYHDCIKPEYIVNFIEINGKNLKKLYIGECINALNLSIAKFCPNLKSLFIIFKNGEPDVLKTILISCQYLESIKTLCGKYHSSEKEVLETVAKYSPNNFCELKIQRTTNSNVFPNDLESFFISWERRTPKKLLSFIIIDYKEYGNCCEEEVIKKYVDLGTIKFVSNKSVEEEREEEEEYYRHSLLC</sequence>
<protein>
    <recommendedName>
        <fullName evidence="1">F-box domain-containing protein</fullName>
    </recommendedName>
</protein>
<accession>A0A2I1HDR0</accession>
<dbReference type="Gene3D" id="3.80.10.10">
    <property type="entry name" value="Ribonuclease Inhibitor"/>
    <property type="match status" value="1"/>
</dbReference>
<dbReference type="SUPFAM" id="SSF81383">
    <property type="entry name" value="F-box domain"/>
    <property type="match status" value="1"/>
</dbReference>
<dbReference type="EMBL" id="LLXI01002396">
    <property type="protein sequence ID" value="PKY57018.1"/>
    <property type="molecule type" value="Genomic_DNA"/>
</dbReference>
<evidence type="ECO:0000313" key="3">
    <source>
        <dbReference type="Proteomes" id="UP000234323"/>
    </source>
</evidence>
<dbReference type="Pfam" id="PF12937">
    <property type="entry name" value="F-box-like"/>
    <property type="match status" value="1"/>
</dbReference>
<dbReference type="InterPro" id="IPR001810">
    <property type="entry name" value="F-box_dom"/>
</dbReference>
<dbReference type="AlphaFoldDB" id="A0A2I1HDR0"/>
<name>A0A2I1HDR0_9GLOM</name>
<dbReference type="SUPFAM" id="SSF52047">
    <property type="entry name" value="RNI-like"/>
    <property type="match status" value="1"/>
</dbReference>
<dbReference type="VEuPathDB" id="FungiDB:RhiirFUN_013122"/>
<dbReference type="VEuPathDB" id="FungiDB:FUN_003430"/>
<organism evidence="2 3">
    <name type="scientific">Rhizophagus irregularis</name>
    <dbReference type="NCBI Taxonomy" id="588596"/>
    <lineage>
        <taxon>Eukaryota</taxon>
        <taxon>Fungi</taxon>
        <taxon>Fungi incertae sedis</taxon>
        <taxon>Mucoromycota</taxon>
        <taxon>Glomeromycotina</taxon>
        <taxon>Glomeromycetes</taxon>
        <taxon>Glomerales</taxon>
        <taxon>Glomeraceae</taxon>
        <taxon>Rhizophagus</taxon>
    </lineage>
</organism>
<dbReference type="InterPro" id="IPR036047">
    <property type="entry name" value="F-box-like_dom_sf"/>
</dbReference>
<dbReference type="InterPro" id="IPR032675">
    <property type="entry name" value="LRR_dom_sf"/>
</dbReference>
<comment type="caution">
    <text evidence="2">The sequence shown here is derived from an EMBL/GenBank/DDBJ whole genome shotgun (WGS) entry which is preliminary data.</text>
</comment>
<evidence type="ECO:0000259" key="1">
    <source>
        <dbReference type="Pfam" id="PF12937"/>
    </source>
</evidence>
<feature type="domain" description="F-box" evidence="1">
    <location>
        <begin position="4"/>
        <end position="46"/>
    </location>
</feature>
<gene>
    <name evidence="2" type="ORF">RhiirA4_477769</name>
</gene>
<dbReference type="Proteomes" id="UP000234323">
    <property type="component" value="Unassembled WGS sequence"/>
</dbReference>
<dbReference type="VEuPathDB" id="FungiDB:RhiirA1_458566"/>